<keyword evidence="2 3" id="KW-0143">Chaperone</keyword>
<evidence type="ECO:0000256" key="1">
    <source>
        <dbReference type="ARBA" id="ARBA00009054"/>
    </source>
</evidence>
<proteinExistence type="inferred from homology"/>
<dbReference type="InterPro" id="IPR013805">
    <property type="entry name" value="GrpE_CC"/>
</dbReference>
<feature type="compositionally biased region" description="Basic and acidic residues" evidence="5">
    <location>
        <begin position="1"/>
        <end position="11"/>
    </location>
</feature>
<comment type="subcellular location">
    <subcellularLocation>
        <location evidence="3">Cytoplasm</location>
    </subcellularLocation>
</comment>
<protein>
    <recommendedName>
        <fullName evidence="3">Protein GrpE</fullName>
    </recommendedName>
    <alternativeName>
        <fullName evidence="3">HSP-70 cofactor</fullName>
    </alternativeName>
</protein>
<dbReference type="SUPFAM" id="SSF51064">
    <property type="entry name" value="Head domain of nucleotide exchange factor GrpE"/>
    <property type="match status" value="1"/>
</dbReference>
<organism evidence="6 7">
    <name type="scientific">Sutterella massiliensis</name>
    <dbReference type="NCBI Taxonomy" id="1816689"/>
    <lineage>
        <taxon>Bacteria</taxon>
        <taxon>Pseudomonadati</taxon>
        <taxon>Pseudomonadota</taxon>
        <taxon>Betaproteobacteria</taxon>
        <taxon>Burkholderiales</taxon>
        <taxon>Sutterellaceae</taxon>
        <taxon>Sutterella</taxon>
    </lineage>
</organism>
<dbReference type="NCBIfam" id="NF010748">
    <property type="entry name" value="PRK14150.1"/>
    <property type="match status" value="1"/>
</dbReference>
<evidence type="ECO:0000256" key="4">
    <source>
        <dbReference type="RuleBase" id="RU004478"/>
    </source>
</evidence>
<dbReference type="SUPFAM" id="SSF58014">
    <property type="entry name" value="Coiled-coil domain of nucleotide exchange factor GrpE"/>
    <property type="match status" value="1"/>
</dbReference>
<dbReference type="PANTHER" id="PTHR21237:SF23">
    <property type="entry name" value="GRPE PROTEIN HOMOLOG, MITOCHONDRIAL"/>
    <property type="match status" value="1"/>
</dbReference>
<sequence>MTQAQNEKEPFNQETTQTSAEAAETGCCGGKDCACEEHAEKEGCCCGAQAEEAEAPTVENLQTALKLAEAKVLEHYDLYVRAMAELENTRRRCAEDVQKARKFGIEKFAENLLPVVDSLEKAIEVTKDDADNPMREGMLATYRQMLHALDVSGMKPIDPKGEQFNPHQHQAIAMVPAPEGVEGGHVVEVFQRGWLIADRVLRPAMVSVAQKL</sequence>
<dbReference type="Gene3D" id="2.30.22.10">
    <property type="entry name" value="Head domain of nucleotide exchange factor GrpE"/>
    <property type="match status" value="1"/>
</dbReference>
<evidence type="ECO:0000256" key="5">
    <source>
        <dbReference type="SAM" id="MobiDB-lite"/>
    </source>
</evidence>
<evidence type="ECO:0000256" key="2">
    <source>
        <dbReference type="ARBA" id="ARBA00023186"/>
    </source>
</evidence>
<keyword evidence="3" id="KW-0963">Cytoplasm</keyword>
<accession>A0ABS2DS24</accession>
<keyword evidence="7" id="KW-1185">Reference proteome</keyword>
<dbReference type="PANTHER" id="PTHR21237">
    <property type="entry name" value="GRPE PROTEIN"/>
    <property type="match status" value="1"/>
</dbReference>
<comment type="caution">
    <text evidence="6">The sequence shown here is derived from an EMBL/GenBank/DDBJ whole genome shotgun (WGS) entry which is preliminary data.</text>
</comment>
<dbReference type="NCBIfam" id="NF010737">
    <property type="entry name" value="PRK14139.1"/>
    <property type="match status" value="1"/>
</dbReference>
<dbReference type="CDD" id="cd00446">
    <property type="entry name" value="GrpE"/>
    <property type="match status" value="1"/>
</dbReference>
<reference evidence="6 7" key="1">
    <citation type="journal article" date="2021" name="Sci. Rep.">
        <title>The distribution of antibiotic resistance genes in chicken gut microbiota commensals.</title>
        <authorList>
            <person name="Juricova H."/>
            <person name="Matiasovicova J."/>
            <person name="Kubasova T."/>
            <person name="Cejkova D."/>
            <person name="Rychlik I."/>
        </authorList>
    </citation>
    <scope>NUCLEOTIDE SEQUENCE [LARGE SCALE GENOMIC DNA]</scope>
    <source>
        <strain evidence="6 7">An829</strain>
    </source>
</reference>
<dbReference type="Gene3D" id="3.90.20.20">
    <property type="match status" value="1"/>
</dbReference>
<keyword evidence="3" id="KW-0346">Stress response</keyword>
<feature type="region of interest" description="Disordered" evidence="5">
    <location>
        <begin position="1"/>
        <end position="20"/>
    </location>
</feature>
<dbReference type="RefSeq" id="WP_205102618.1">
    <property type="nucleotide sequence ID" value="NZ_JACJJC010000008.1"/>
</dbReference>
<dbReference type="Proteomes" id="UP000715095">
    <property type="component" value="Unassembled WGS sequence"/>
</dbReference>
<dbReference type="HAMAP" id="MF_01151">
    <property type="entry name" value="GrpE"/>
    <property type="match status" value="1"/>
</dbReference>
<dbReference type="PRINTS" id="PR00773">
    <property type="entry name" value="GRPEPROTEIN"/>
</dbReference>
<evidence type="ECO:0000256" key="3">
    <source>
        <dbReference type="HAMAP-Rule" id="MF_01151"/>
    </source>
</evidence>
<comment type="subunit">
    <text evidence="3">Homodimer.</text>
</comment>
<dbReference type="InterPro" id="IPR000740">
    <property type="entry name" value="GrpE"/>
</dbReference>
<name>A0ABS2DS24_9BURK</name>
<evidence type="ECO:0000313" key="6">
    <source>
        <dbReference type="EMBL" id="MBM6704147.1"/>
    </source>
</evidence>
<comment type="function">
    <text evidence="3">Participates actively in the response to hyperosmotic and heat shock by preventing the aggregation of stress-denatured proteins, in association with DnaK and GrpE. It is the nucleotide exchange factor for DnaK and may function as a thermosensor. Unfolded proteins bind initially to DnaJ; upon interaction with the DnaJ-bound protein, DnaK hydrolyzes its bound ATP, resulting in the formation of a stable complex. GrpE releases ADP from DnaK; ATP binding to DnaK triggers the release of the substrate protein, thus completing the reaction cycle. Several rounds of ATP-dependent interactions between DnaJ, DnaK and GrpE are required for fully efficient folding.</text>
</comment>
<dbReference type="EMBL" id="JACJJC010000008">
    <property type="protein sequence ID" value="MBM6704147.1"/>
    <property type="molecule type" value="Genomic_DNA"/>
</dbReference>
<dbReference type="NCBIfam" id="NF010738">
    <property type="entry name" value="PRK14140.1"/>
    <property type="match status" value="1"/>
</dbReference>
<evidence type="ECO:0000313" key="7">
    <source>
        <dbReference type="Proteomes" id="UP000715095"/>
    </source>
</evidence>
<dbReference type="Pfam" id="PF01025">
    <property type="entry name" value="GrpE"/>
    <property type="match status" value="1"/>
</dbReference>
<dbReference type="InterPro" id="IPR009012">
    <property type="entry name" value="GrpE_head"/>
</dbReference>
<comment type="similarity">
    <text evidence="1 3 4">Belongs to the GrpE family.</text>
</comment>
<gene>
    <name evidence="3 6" type="primary">grpE</name>
    <name evidence="6" type="ORF">H6A60_06565</name>
</gene>